<dbReference type="SUPFAM" id="SSF51735">
    <property type="entry name" value="NAD(P)-binding Rossmann-fold domains"/>
    <property type="match status" value="1"/>
</dbReference>
<gene>
    <name evidence="5" type="ORF">IAB44_01040</name>
</gene>
<evidence type="ECO:0000259" key="3">
    <source>
        <dbReference type="Pfam" id="PF01408"/>
    </source>
</evidence>
<dbReference type="Gene3D" id="3.30.360.10">
    <property type="entry name" value="Dihydrodipicolinate Reductase, domain 2"/>
    <property type="match status" value="1"/>
</dbReference>
<evidence type="ECO:0000313" key="6">
    <source>
        <dbReference type="Proteomes" id="UP000823935"/>
    </source>
</evidence>
<protein>
    <submittedName>
        <fullName evidence="5">Gfo/Idh/MocA family oxidoreductase</fullName>
    </submittedName>
</protein>
<name>A0A9D1EQ59_9FIRM</name>
<dbReference type="Pfam" id="PF01408">
    <property type="entry name" value="GFO_IDH_MocA"/>
    <property type="match status" value="1"/>
</dbReference>
<dbReference type="InterPro" id="IPR036291">
    <property type="entry name" value="NAD(P)-bd_dom_sf"/>
</dbReference>
<organism evidence="5 6">
    <name type="scientific">Candidatus Limivivens intestinipullorum</name>
    <dbReference type="NCBI Taxonomy" id="2840858"/>
    <lineage>
        <taxon>Bacteria</taxon>
        <taxon>Bacillati</taxon>
        <taxon>Bacillota</taxon>
        <taxon>Clostridia</taxon>
        <taxon>Lachnospirales</taxon>
        <taxon>Lachnospiraceae</taxon>
        <taxon>Lachnospiraceae incertae sedis</taxon>
        <taxon>Candidatus Limivivens</taxon>
    </lineage>
</organism>
<dbReference type="GO" id="GO:0000166">
    <property type="term" value="F:nucleotide binding"/>
    <property type="evidence" value="ECO:0007669"/>
    <property type="project" value="InterPro"/>
</dbReference>
<evidence type="ECO:0000256" key="1">
    <source>
        <dbReference type="ARBA" id="ARBA00010928"/>
    </source>
</evidence>
<dbReference type="Gene3D" id="3.40.50.720">
    <property type="entry name" value="NAD(P)-binding Rossmann-like Domain"/>
    <property type="match status" value="1"/>
</dbReference>
<feature type="domain" description="Gfo/Idh/MocA-like oxidoreductase N-terminal" evidence="3">
    <location>
        <begin position="4"/>
        <end position="116"/>
    </location>
</feature>
<comment type="caution">
    <text evidence="5">The sequence shown here is derived from an EMBL/GenBank/DDBJ whole genome shotgun (WGS) entry which is preliminary data.</text>
</comment>
<dbReference type="Proteomes" id="UP000823935">
    <property type="component" value="Unassembled WGS sequence"/>
</dbReference>
<reference evidence="5" key="1">
    <citation type="submission" date="2020-10" db="EMBL/GenBank/DDBJ databases">
        <authorList>
            <person name="Gilroy R."/>
        </authorList>
    </citation>
    <scope>NUCLEOTIDE SEQUENCE</scope>
    <source>
        <strain evidence="5">CHK190-19873</strain>
    </source>
</reference>
<evidence type="ECO:0000313" key="5">
    <source>
        <dbReference type="EMBL" id="HIS30129.1"/>
    </source>
</evidence>
<dbReference type="GO" id="GO:0016491">
    <property type="term" value="F:oxidoreductase activity"/>
    <property type="evidence" value="ECO:0007669"/>
    <property type="project" value="UniProtKB-KW"/>
</dbReference>
<dbReference type="SUPFAM" id="SSF55347">
    <property type="entry name" value="Glyceraldehyde-3-phosphate dehydrogenase-like, C-terminal domain"/>
    <property type="match status" value="1"/>
</dbReference>
<evidence type="ECO:0000259" key="4">
    <source>
        <dbReference type="Pfam" id="PF22725"/>
    </source>
</evidence>
<sequence length="322" mass="35784">MEEFRFAVMGAGNIAGKFCRAVRIAGNCRVSAVASKSLERAQAFAGENGIERAYGDYRAMLEEEKPDCVYIAVTTDAHYKLASLCLDYRVPVLCEKAMFTNSGHAEEIFARSYREGIFVMEAMWSRFLPAIRKAGEWLRQGRIGKASLLEADIGFAAPRDAKNRYFNPALGGGAAFDITVYAWELAMYFFGPDLPERTRAEALWGETGVDVSDHVTLLWKDRAASLNTSFLAPVEERLVIYGDKGKIHIPKPHVAGEAILYSVDGQIAEHFRDTKTQNGFEYEIREVMECIANGAVESLAVPHSLTLGCARLFDSIRETKVQ</sequence>
<dbReference type="PANTHER" id="PTHR22604">
    <property type="entry name" value="OXIDOREDUCTASES"/>
    <property type="match status" value="1"/>
</dbReference>
<keyword evidence="2" id="KW-0560">Oxidoreductase</keyword>
<dbReference type="PANTHER" id="PTHR22604:SF105">
    <property type="entry name" value="TRANS-1,2-DIHYDROBENZENE-1,2-DIOL DEHYDROGENASE"/>
    <property type="match status" value="1"/>
</dbReference>
<feature type="domain" description="GFO/IDH/MocA-like oxidoreductase" evidence="4">
    <location>
        <begin position="131"/>
        <end position="247"/>
    </location>
</feature>
<comment type="similarity">
    <text evidence="1">Belongs to the Gfo/Idh/MocA family.</text>
</comment>
<evidence type="ECO:0000256" key="2">
    <source>
        <dbReference type="ARBA" id="ARBA00023002"/>
    </source>
</evidence>
<accession>A0A9D1EQ59</accession>
<dbReference type="AlphaFoldDB" id="A0A9D1EQ59"/>
<dbReference type="InterPro" id="IPR050984">
    <property type="entry name" value="Gfo/Idh/MocA_domain"/>
</dbReference>
<dbReference type="EMBL" id="DVIQ01000005">
    <property type="protein sequence ID" value="HIS30129.1"/>
    <property type="molecule type" value="Genomic_DNA"/>
</dbReference>
<dbReference type="Pfam" id="PF22725">
    <property type="entry name" value="GFO_IDH_MocA_C3"/>
    <property type="match status" value="1"/>
</dbReference>
<dbReference type="InterPro" id="IPR000683">
    <property type="entry name" value="Gfo/Idh/MocA-like_OxRdtase_N"/>
</dbReference>
<proteinExistence type="inferred from homology"/>
<reference evidence="5" key="2">
    <citation type="journal article" date="2021" name="PeerJ">
        <title>Extensive microbial diversity within the chicken gut microbiome revealed by metagenomics and culture.</title>
        <authorList>
            <person name="Gilroy R."/>
            <person name="Ravi A."/>
            <person name="Getino M."/>
            <person name="Pursley I."/>
            <person name="Horton D.L."/>
            <person name="Alikhan N.F."/>
            <person name="Baker D."/>
            <person name="Gharbi K."/>
            <person name="Hall N."/>
            <person name="Watson M."/>
            <person name="Adriaenssens E.M."/>
            <person name="Foster-Nyarko E."/>
            <person name="Jarju S."/>
            <person name="Secka A."/>
            <person name="Antonio M."/>
            <person name="Oren A."/>
            <person name="Chaudhuri R.R."/>
            <person name="La Ragione R."/>
            <person name="Hildebrand F."/>
            <person name="Pallen M.J."/>
        </authorList>
    </citation>
    <scope>NUCLEOTIDE SEQUENCE</scope>
    <source>
        <strain evidence="5">CHK190-19873</strain>
    </source>
</reference>
<dbReference type="InterPro" id="IPR055170">
    <property type="entry name" value="GFO_IDH_MocA-like_dom"/>
</dbReference>